<dbReference type="EMBL" id="BKCJ011838784">
    <property type="protein sequence ID" value="GFD57227.1"/>
    <property type="molecule type" value="Genomic_DNA"/>
</dbReference>
<proteinExistence type="predicted"/>
<sequence length="88" mass="9782">GLQTRQSARGRLPSAAVEQVTGDAGVIEELQADAFLQRRIVHGHGRPGDAFRLRRRALEVHRDGFEVFRAQITQAVFHRIGHWAASAT</sequence>
<comment type="caution">
    <text evidence="1">The sequence shown here is derived from an EMBL/GenBank/DDBJ whole genome shotgun (WGS) entry which is preliminary data.</text>
</comment>
<gene>
    <name evidence="1" type="ORF">Tci_929196</name>
</gene>
<dbReference type="AlphaFoldDB" id="A0A699XC29"/>
<reference evidence="1" key="1">
    <citation type="journal article" date="2019" name="Sci. Rep.">
        <title>Draft genome of Tanacetum cinerariifolium, the natural source of mosquito coil.</title>
        <authorList>
            <person name="Yamashiro T."/>
            <person name="Shiraishi A."/>
            <person name="Satake H."/>
            <person name="Nakayama K."/>
        </authorList>
    </citation>
    <scope>NUCLEOTIDE SEQUENCE</scope>
</reference>
<feature type="non-terminal residue" evidence="1">
    <location>
        <position position="1"/>
    </location>
</feature>
<name>A0A699XC29_TANCI</name>
<accession>A0A699XC29</accession>
<protein>
    <submittedName>
        <fullName evidence="1">Uncharacterized protein</fullName>
    </submittedName>
</protein>
<evidence type="ECO:0000313" key="1">
    <source>
        <dbReference type="EMBL" id="GFD57227.1"/>
    </source>
</evidence>
<organism evidence="1">
    <name type="scientific">Tanacetum cinerariifolium</name>
    <name type="common">Dalmatian daisy</name>
    <name type="synonym">Chrysanthemum cinerariifolium</name>
    <dbReference type="NCBI Taxonomy" id="118510"/>
    <lineage>
        <taxon>Eukaryota</taxon>
        <taxon>Viridiplantae</taxon>
        <taxon>Streptophyta</taxon>
        <taxon>Embryophyta</taxon>
        <taxon>Tracheophyta</taxon>
        <taxon>Spermatophyta</taxon>
        <taxon>Magnoliopsida</taxon>
        <taxon>eudicotyledons</taxon>
        <taxon>Gunneridae</taxon>
        <taxon>Pentapetalae</taxon>
        <taxon>asterids</taxon>
        <taxon>campanulids</taxon>
        <taxon>Asterales</taxon>
        <taxon>Asteraceae</taxon>
        <taxon>Asteroideae</taxon>
        <taxon>Anthemideae</taxon>
        <taxon>Anthemidinae</taxon>
        <taxon>Tanacetum</taxon>
    </lineage>
</organism>
<feature type="non-terminal residue" evidence="1">
    <location>
        <position position="88"/>
    </location>
</feature>